<dbReference type="AlphaFoldDB" id="A0AAW5FAM6"/>
<dbReference type="Gene3D" id="3.40.190.170">
    <property type="entry name" value="Bacterial extracellular solute-binding protein, family 7"/>
    <property type="match status" value="1"/>
</dbReference>
<dbReference type="PANTHER" id="PTHR33376:SF4">
    <property type="entry name" value="SIALIC ACID-BINDING PERIPLASMIC PROTEIN SIAP"/>
    <property type="match status" value="1"/>
</dbReference>
<evidence type="ECO:0000313" key="7">
    <source>
        <dbReference type="EMBL" id="MCK0088948.1"/>
    </source>
</evidence>
<evidence type="ECO:0000256" key="1">
    <source>
        <dbReference type="ARBA" id="ARBA00004196"/>
    </source>
</evidence>
<dbReference type="RefSeq" id="WP_003498120.1">
    <property type="nucleotide sequence ID" value="NZ_BAABZD010000012.1"/>
</dbReference>
<name>A0AAW5FAM6_CLOSY</name>
<gene>
    <name evidence="7" type="ORF">K5I21_24395</name>
</gene>
<feature type="region of interest" description="Disordered" evidence="5">
    <location>
        <begin position="22"/>
        <end position="53"/>
    </location>
</feature>
<dbReference type="Pfam" id="PF03480">
    <property type="entry name" value="DctP"/>
    <property type="match status" value="1"/>
</dbReference>
<evidence type="ECO:0000256" key="3">
    <source>
        <dbReference type="ARBA" id="ARBA00022448"/>
    </source>
</evidence>
<dbReference type="InterPro" id="IPR004682">
    <property type="entry name" value="TRAP_DctP"/>
</dbReference>
<comment type="similarity">
    <text evidence="2">Belongs to the bacterial solute-binding protein 7 family.</text>
</comment>
<dbReference type="EMBL" id="JAINVB010000002">
    <property type="protein sequence ID" value="MCK0088948.1"/>
    <property type="molecule type" value="Genomic_DNA"/>
</dbReference>
<dbReference type="PANTHER" id="PTHR33376">
    <property type="match status" value="1"/>
</dbReference>
<comment type="subcellular location">
    <subcellularLocation>
        <location evidence="1">Cell envelope</location>
    </subcellularLocation>
</comment>
<dbReference type="PROSITE" id="PS51257">
    <property type="entry name" value="PROKAR_LIPOPROTEIN"/>
    <property type="match status" value="1"/>
</dbReference>
<accession>A0AAW5FAM6</accession>
<dbReference type="PIRSF" id="PIRSF006470">
    <property type="entry name" value="DctB"/>
    <property type="match status" value="1"/>
</dbReference>
<dbReference type="InterPro" id="IPR038404">
    <property type="entry name" value="TRAP_DctP_sf"/>
</dbReference>
<dbReference type="NCBIfam" id="TIGR00787">
    <property type="entry name" value="dctP"/>
    <property type="match status" value="1"/>
</dbReference>
<comment type="caution">
    <text evidence="7">The sequence shown here is derived from an EMBL/GenBank/DDBJ whole genome shotgun (WGS) entry which is preliminary data.</text>
</comment>
<sequence length="360" mass="39529">MKKMLAISMSLIMAASLAGCSSGGGAGKSTQPQTAQENAGDKAPGEPTSGKKRTIQLGHIDPAQDVDPYHTLAMNFKTEIEELSGGAITIDVITDAQLGSELSMMEGMNMGTIDMAVITNFSFSSSVPDFAVFDLPYLFMNREQAHAVLDDTSITDAMEEELYNDFGVKILSWGEGGFRSTINKKRPINTPADLKGIKIRVPENSTYVDTFKALGANPTTMASSECFTALQQGTIDGLEQPVTPMYTYKSYELCDYISFTEHFYSPITLSVSKFIWDDLSDEEKGWFEEAAKKAAEEERASAKETDDKLLKEMEEAGVQVNEVADKQQFRDAVKPIHEAFAADVNKELLDKINEKIAEIQ</sequence>
<feature type="signal peptide" evidence="6">
    <location>
        <begin position="1"/>
        <end position="18"/>
    </location>
</feature>
<dbReference type="InterPro" id="IPR018389">
    <property type="entry name" value="DctP_fam"/>
</dbReference>
<keyword evidence="4 6" id="KW-0732">Signal</keyword>
<organism evidence="7 8">
    <name type="scientific">Clostridium symbiosum</name>
    <name type="common">Bacteroides symbiosus</name>
    <dbReference type="NCBI Taxonomy" id="1512"/>
    <lineage>
        <taxon>Bacteria</taxon>
        <taxon>Bacillati</taxon>
        <taxon>Bacillota</taxon>
        <taxon>Clostridia</taxon>
        <taxon>Lachnospirales</taxon>
        <taxon>Lachnospiraceae</taxon>
        <taxon>Otoolea</taxon>
    </lineage>
</organism>
<dbReference type="Proteomes" id="UP001203136">
    <property type="component" value="Unassembled WGS sequence"/>
</dbReference>
<evidence type="ECO:0000256" key="2">
    <source>
        <dbReference type="ARBA" id="ARBA00009023"/>
    </source>
</evidence>
<reference evidence="7" key="1">
    <citation type="journal article" date="2022" name="Cell Host Microbe">
        <title>Colonization of the live biotherapeutic product VE303 and modulation of the microbiota and metabolites in healthy volunteers.</title>
        <authorList>
            <person name="Dsouza M."/>
            <person name="Menon R."/>
            <person name="Crossette E."/>
            <person name="Bhattarai S.K."/>
            <person name="Schneider J."/>
            <person name="Kim Y.G."/>
            <person name="Reddy S."/>
            <person name="Caballero S."/>
            <person name="Felix C."/>
            <person name="Cornacchione L."/>
            <person name="Hendrickson J."/>
            <person name="Watson A.R."/>
            <person name="Minot S.S."/>
            <person name="Greenfield N."/>
            <person name="Schopf L."/>
            <person name="Szabady R."/>
            <person name="Patarroyo J."/>
            <person name="Smith W."/>
            <person name="Harrison P."/>
            <person name="Kuijper E.J."/>
            <person name="Kelly C.P."/>
            <person name="Olle B."/>
            <person name="Bobilev D."/>
            <person name="Silber J.L."/>
            <person name="Bucci V."/>
            <person name="Roberts B."/>
            <person name="Faith J."/>
            <person name="Norman J.M."/>
        </authorList>
    </citation>
    <scope>NUCLEOTIDE SEQUENCE</scope>
    <source>
        <strain evidence="7">VE303-04</strain>
    </source>
</reference>
<dbReference type="GO" id="GO:0055085">
    <property type="term" value="P:transmembrane transport"/>
    <property type="evidence" value="ECO:0007669"/>
    <property type="project" value="InterPro"/>
</dbReference>
<dbReference type="NCBIfam" id="NF037995">
    <property type="entry name" value="TRAP_S1"/>
    <property type="match status" value="1"/>
</dbReference>
<evidence type="ECO:0000256" key="4">
    <source>
        <dbReference type="ARBA" id="ARBA00022729"/>
    </source>
</evidence>
<dbReference type="CDD" id="cd13603">
    <property type="entry name" value="PBP2_TRAP_Siap_TeaA_like"/>
    <property type="match status" value="1"/>
</dbReference>
<dbReference type="GO" id="GO:0030288">
    <property type="term" value="C:outer membrane-bounded periplasmic space"/>
    <property type="evidence" value="ECO:0007669"/>
    <property type="project" value="InterPro"/>
</dbReference>
<proteinExistence type="inferred from homology"/>
<keyword evidence="3" id="KW-0813">Transport</keyword>
<feature type="chain" id="PRO_5043689097" evidence="6">
    <location>
        <begin position="19"/>
        <end position="360"/>
    </location>
</feature>
<protein>
    <submittedName>
        <fullName evidence="7">TRAP transporter substrate-binding protein</fullName>
    </submittedName>
</protein>
<evidence type="ECO:0000313" key="8">
    <source>
        <dbReference type="Proteomes" id="UP001203136"/>
    </source>
</evidence>
<evidence type="ECO:0000256" key="5">
    <source>
        <dbReference type="SAM" id="MobiDB-lite"/>
    </source>
</evidence>
<dbReference type="SUPFAM" id="SSF53850">
    <property type="entry name" value="Periplasmic binding protein-like II"/>
    <property type="match status" value="1"/>
</dbReference>
<evidence type="ECO:0000256" key="6">
    <source>
        <dbReference type="SAM" id="SignalP"/>
    </source>
</evidence>